<feature type="transmembrane region" description="Helical" evidence="1">
    <location>
        <begin position="56"/>
        <end position="79"/>
    </location>
</feature>
<accession>A0A4S2BMX4</accession>
<dbReference type="AlphaFoldDB" id="A0A4S2BMX4"/>
<proteinExistence type="predicted"/>
<dbReference type="RefSeq" id="WP_004045431.1">
    <property type="nucleotide sequence ID" value="NZ_AQFR02000003.1"/>
</dbReference>
<reference evidence="2 3" key="1">
    <citation type="submission" date="2019-04" db="EMBL/GenBank/DDBJ databases">
        <title>Microbes associate with the intestines of laboratory mice.</title>
        <authorList>
            <person name="Navarre W."/>
            <person name="Wong E."/>
            <person name="Huang K."/>
            <person name="Tropini C."/>
            <person name="Ng K."/>
            <person name="Yu B."/>
        </authorList>
    </citation>
    <scope>NUCLEOTIDE SEQUENCE [LARGE SCALE GENOMIC DNA]</scope>
    <source>
        <strain evidence="2 3">NM61_E11</strain>
    </source>
</reference>
<dbReference type="Proteomes" id="UP000309117">
    <property type="component" value="Unassembled WGS sequence"/>
</dbReference>
<dbReference type="EMBL" id="SRYV01000008">
    <property type="protein sequence ID" value="TGY15535.1"/>
    <property type="molecule type" value="Genomic_DNA"/>
</dbReference>
<sequence length="87" mass="10026">MKHLKNLFYKLTKSGKGFLLLVNIVGIIFITFENLYDSYGMMLYKTSFADATEEFWSSELLFGALFLLVVNGLTLIAVIREKHKKNK</sequence>
<keyword evidence="1" id="KW-0472">Membrane</keyword>
<name>A0A4S2BMX4_9LACO</name>
<comment type="caution">
    <text evidence="2">The sequence shown here is derived from an EMBL/GenBank/DDBJ whole genome shotgun (WGS) entry which is preliminary data.</text>
</comment>
<gene>
    <name evidence="2" type="ORF">E5351_05115</name>
</gene>
<evidence type="ECO:0000313" key="3">
    <source>
        <dbReference type="Proteomes" id="UP000309117"/>
    </source>
</evidence>
<organism evidence="2 3">
    <name type="scientific">Lactobacillus intestinalis</name>
    <dbReference type="NCBI Taxonomy" id="151781"/>
    <lineage>
        <taxon>Bacteria</taxon>
        <taxon>Bacillati</taxon>
        <taxon>Bacillota</taxon>
        <taxon>Bacilli</taxon>
        <taxon>Lactobacillales</taxon>
        <taxon>Lactobacillaceae</taxon>
        <taxon>Lactobacillus</taxon>
    </lineage>
</organism>
<protein>
    <submittedName>
        <fullName evidence="2">Uncharacterized protein</fullName>
    </submittedName>
</protein>
<evidence type="ECO:0000256" key="1">
    <source>
        <dbReference type="SAM" id="Phobius"/>
    </source>
</evidence>
<evidence type="ECO:0000313" key="2">
    <source>
        <dbReference type="EMBL" id="TGY15535.1"/>
    </source>
</evidence>
<keyword evidence="1" id="KW-1133">Transmembrane helix</keyword>
<keyword evidence="1" id="KW-0812">Transmembrane</keyword>
<feature type="transmembrane region" description="Helical" evidence="1">
    <location>
        <begin position="18"/>
        <end position="36"/>
    </location>
</feature>